<dbReference type="SUPFAM" id="SSF56349">
    <property type="entry name" value="DNA breaking-rejoining enzymes"/>
    <property type="match status" value="1"/>
</dbReference>
<protein>
    <submittedName>
        <fullName evidence="2">Uncharacterized protein</fullName>
    </submittedName>
</protein>
<dbReference type="AlphaFoldDB" id="A0AAE3QIK7"/>
<organism evidence="2 3">
    <name type="scientific">Ferirhizobium litorale</name>
    <dbReference type="NCBI Taxonomy" id="2927786"/>
    <lineage>
        <taxon>Bacteria</taxon>
        <taxon>Pseudomonadati</taxon>
        <taxon>Pseudomonadota</taxon>
        <taxon>Alphaproteobacteria</taxon>
        <taxon>Hyphomicrobiales</taxon>
        <taxon>Rhizobiaceae</taxon>
        <taxon>Ferirhizobium</taxon>
    </lineage>
</organism>
<keyword evidence="3" id="KW-1185">Reference proteome</keyword>
<dbReference type="RefSeq" id="WP_311788166.1">
    <property type="nucleotide sequence ID" value="NZ_JALDYY010000013.1"/>
</dbReference>
<dbReference type="GO" id="GO:0006310">
    <property type="term" value="P:DNA recombination"/>
    <property type="evidence" value="ECO:0007669"/>
    <property type="project" value="UniProtKB-KW"/>
</dbReference>
<dbReference type="GO" id="GO:0003677">
    <property type="term" value="F:DNA binding"/>
    <property type="evidence" value="ECO:0007669"/>
    <property type="project" value="InterPro"/>
</dbReference>
<dbReference type="InterPro" id="IPR013762">
    <property type="entry name" value="Integrase-like_cat_sf"/>
</dbReference>
<keyword evidence="1" id="KW-0233">DNA recombination</keyword>
<dbReference type="Proteomes" id="UP001161580">
    <property type="component" value="Unassembled WGS sequence"/>
</dbReference>
<proteinExistence type="predicted"/>
<gene>
    <name evidence="2" type="ORF">MRS75_18540</name>
</gene>
<evidence type="ECO:0000313" key="3">
    <source>
        <dbReference type="Proteomes" id="UP001161580"/>
    </source>
</evidence>
<dbReference type="InterPro" id="IPR011010">
    <property type="entry name" value="DNA_brk_join_enz"/>
</dbReference>
<dbReference type="GO" id="GO:0015074">
    <property type="term" value="P:DNA integration"/>
    <property type="evidence" value="ECO:0007669"/>
    <property type="project" value="InterPro"/>
</dbReference>
<evidence type="ECO:0000256" key="1">
    <source>
        <dbReference type="ARBA" id="ARBA00023172"/>
    </source>
</evidence>
<accession>A0AAE3QIK7</accession>
<sequence>MLSEGVDEVLIDQLKQLVCFMIFHGQILGKRLDVSTIYGRLSGLRRIFVAMKVTGLSSLSQVNGQTFPAVRTLFPPQMPGEVLAGLHAILMACQTGYVLDGITDFNIGVPRDPEPWDTSQIPGKEVLTDEEYGLLVRKVDFLFDNYNEYKKIVASVWRDQTYAPVVREWLLPEFPGVLNKHQPLALKHLSARLLQSASAFRQFLATGFRPNELLSTQRGFLVRHPTGMQFSEEHVIYEVVKNQPPGGVARSFPLDPVWEIEVVEDALEFVCDLYEKTGDRLFTGPKIDGEFSTGHLGTNLREFCRLAGIGFEATGYNLRATLISHTAQTLAGGLTQAQLAMDHALKRTTAGYALSSPSVRDDIYERCQEISQDRTITLLESAAVMGGPGLHGEQGRRIENDLARALDASSGVVTKKEVAEEFLEETLRRNIYPLPVMPGVFCFKTLQARGECSKASNDSLADVGRCSPRCPYGVQLEYRRDVVRHEIAEIIPNLHSQSDLRKSYWLRQILDQLVAFPDLEPELREALAKRPELLKLLDKLRRSK</sequence>
<name>A0AAE3QIK7_9HYPH</name>
<dbReference type="EMBL" id="JALDYZ010000012">
    <property type="protein sequence ID" value="MDI7924066.1"/>
    <property type="molecule type" value="Genomic_DNA"/>
</dbReference>
<evidence type="ECO:0000313" key="2">
    <source>
        <dbReference type="EMBL" id="MDI7924066.1"/>
    </source>
</evidence>
<reference evidence="2" key="1">
    <citation type="submission" date="2022-03" db="EMBL/GenBank/DDBJ databases">
        <title>Fererhizobium litorale gen. nov., sp. nov., isolated from sandy sediments of the Sea of Japan seashore.</title>
        <authorList>
            <person name="Romanenko L."/>
            <person name="Kurilenko V."/>
            <person name="Otstavnykh N."/>
            <person name="Svetashev V."/>
            <person name="Tekutyeva L."/>
            <person name="Isaeva M."/>
            <person name="Mikhailov V."/>
        </authorList>
    </citation>
    <scope>NUCLEOTIDE SEQUENCE</scope>
    <source>
        <strain evidence="2">KMM 9576</strain>
    </source>
</reference>
<dbReference type="Gene3D" id="1.10.443.10">
    <property type="entry name" value="Intergrase catalytic core"/>
    <property type="match status" value="1"/>
</dbReference>
<comment type="caution">
    <text evidence="2">The sequence shown here is derived from an EMBL/GenBank/DDBJ whole genome shotgun (WGS) entry which is preliminary data.</text>
</comment>